<keyword evidence="2" id="KW-1185">Reference proteome</keyword>
<protein>
    <submittedName>
        <fullName evidence="1">Uncharacterized protein</fullName>
    </submittedName>
</protein>
<dbReference type="RefSeq" id="WP_259964659.1">
    <property type="nucleotide sequence ID" value="NZ_CP081051.1"/>
</dbReference>
<gene>
    <name evidence="1" type="ORF">K3718_00625</name>
</gene>
<sequence length="67" mass="7394">MTEKKIDEGATFTAGSGSNHFWELLYNESHLKIQFEELFIKAVKTNPDPATGGAIQIVTVKRDAAEV</sequence>
<dbReference type="EMBL" id="CP081051">
    <property type="protein sequence ID" value="UWQ41623.1"/>
    <property type="molecule type" value="Genomic_DNA"/>
</dbReference>
<evidence type="ECO:0000313" key="2">
    <source>
        <dbReference type="Proteomes" id="UP001058514"/>
    </source>
</evidence>
<evidence type="ECO:0000313" key="1">
    <source>
        <dbReference type="EMBL" id="UWQ41623.1"/>
    </source>
</evidence>
<organism evidence="1 2">
    <name type="scientific">Leisingera aquaemixtae</name>
    <dbReference type="NCBI Taxonomy" id="1396826"/>
    <lineage>
        <taxon>Bacteria</taxon>
        <taxon>Pseudomonadati</taxon>
        <taxon>Pseudomonadota</taxon>
        <taxon>Alphaproteobacteria</taxon>
        <taxon>Rhodobacterales</taxon>
        <taxon>Roseobacteraceae</taxon>
        <taxon>Leisingera</taxon>
    </lineage>
</organism>
<reference evidence="1" key="1">
    <citation type="submission" date="2021-08" db="EMBL/GenBank/DDBJ databases">
        <authorList>
            <person name="Nwanade C."/>
            <person name="Wang M."/>
            <person name="Masoudi A."/>
            <person name="Yu Z."/>
            <person name="Liu J."/>
        </authorList>
    </citation>
    <scope>NUCLEOTIDE SEQUENCE</scope>
    <source>
        <strain evidence="1">S166</strain>
    </source>
</reference>
<name>A0ABY5WJI5_9RHOB</name>
<dbReference type="Proteomes" id="UP001058514">
    <property type="component" value="Chromosome"/>
</dbReference>
<proteinExistence type="predicted"/>
<accession>A0ABY5WJI5</accession>